<comment type="caution">
    <text evidence="6">The sequence shown here is derived from an EMBL/GenBank/DDBJ whole genome shotgun (WGS) entry which is preliminary data.</text>
</comment>
<feature type="transmembrane region" description="Helical" evidence="5">
    <location>
        <begin position="77"/>
        <end position="98"/>
    </location>
</feature>
<evidence type="ECO:0000256" key="4">
    <source>
        <dbReference type="ARBA" id="ARBA00023136"/>
    </source>
</evidence>
<organism evidence="6 7">
    <name type="scientific">Achromobacter pulmonis</name>
    <dbReference type="NCBI Taxonomy" id="1389932"/>
    <lineage>
        <taxon>Bacteria</taxon>
        <taxon>Pseudomonadati</taxon>
        <taxon>Pseudomonadota</taxon>
        <taxon>Betaproteobacteria</taxon>
        <taxon>Burkholderiales</taxon>
        <taxon>Alcaligenaceae</taxon>
        <taxon>Achromobacter</taxon>
    </lineage>
</organism>
<dbReference type="Proteomes" id="UP000235994">
    <property type="component" value="Unassembled WGS sequence"/>
</dbReference>
<feature type="transmembrane region" description="Helical" evidence="5">
    <location>
        <begin position="110"/>
        <end position="128"/>
    </location>
</feature>
<keyword evidence="3 5" id="KW-1133">Transmembrane helix</keyword>
<comment type="subcellular location">
    <subcellularLocation>
        <location evidence="1">Membrane</location>
        <topology evidence="1">Multi-pass membrane protein</topology>
    </subcellularLocation>
</comment>
<reference evidence="6 7" key="1">
    <citation type="submission" date="2018-01" db="EMBL/GenBank/DDBJ databases">
        <title>The draft genome of an aniline degradation strain ANB-1.</title>
        <authorList>
            <person name="Zhang L."/>
            <person name="Jiang J."/>
        </authorList>
    </citation>
    <scope>NUCLEOTIDE SEQUENCE [LARGE SCALE GENOMIC DNA]</scope>
    <source>
        <strain evidence="6 7">ANB-1</strain>
    </source>
</reference>
<dbReference type="RefSeq" id="WP_102773415.1">
    <property type="nucleotide sequence ID" value="NZ_POQS01000003.1"/>
</dbReference>
<feature type="transmembrane region" description="Helical" evidence="5">
    <location>
        <begin position="53"/>
        <end position="72"/>
    </location>
</feature>
<feature type="transmembrane region" description="Helical" evidence="5">
    <location>
        <begin position="12"/>
        <end position="33"/>
    </location>
</feature>
<gene>
    <name evidence="6" type="ORF">C1I89_14290</name>
</gene>
<name>A0A2N8KJL5_9BURK</name>
<dbReference type="GO" id="GO:0016020">
    <property type="term" value="C:membrane"/>
    <property type="evidence" value="ECO:0007669"/>
    <property type="project" value="UniProtKB-SubCell"/>
</dbReference>
<sequence length="148" mass="16430">MQLFIFKILDSRWLWIFARILLAAVFISSGLSKLLDFQGGQAEMRAAGLQPDWLFNIATISVLLGGSVLLLIDRALWLGAGALIVFLLLTILVVHRFWALEEPAATQAMYWAFEHISLAGGLLAAAIASRSRRRLHTALELYYGATSR</sequence>
<evidence type="ECO:0000313" key="7">
    <source>
        <dbReference type="Proteomes" id="UP000235994"/>
    </source>
</evidence>
<keyword evidence="4 5" id="KW-0472">Membrane</keyword>
<proteinExistence type="predicted"/>
<evidence type="ECO:0000256" key="5">
    <source>
        <dbReference type="SAM" id="Phobius"/>
    </source>
</evidence>
<keyword evidence="2 5" id="KW-0812">Transmembrane</keyword>
<evidence type="ECO:0000256" key="3">
    <source>
        <dbReference type="ARBA" id="ARBA00022989"/>
    </source>
</evidence>
<evidence type="ECO:0000256" key="1">
    <source>
        <dbReference type="ARBA" id="ARBA00004141"/>
    </source>
</evidence>
<dbReference type="Pfam" id="PF07681">
    <property type="entry name" value="DoxX"/>
    <property type="match status" value="1"/>
</dbReference>
<keyword evidence="7" id="KW-1185">Reference proteome</keyword>
<accession>A0A2N8KJL5</accession>
<dbReference type="InterPro" id="IPR032808">
    <property type="entry name" value="DoxX"/>
</dbReference>
<evidence type="ECO:0000313" key="6">
    <source>
        <dbReference type="EMBL" id="PND33634.1"/>
    </source>
</evidence>
<dbReference type="EMBL" id="POQS01000003">
    <property type="protein sequence ID" value="PND33634.1"/>
    <property type="molecule type" value="Genomic_DNA"/>
</dbReference>
<dbReference type="AlphaFoldDB" id="A0A2N8KJL5"/>
<evidence type="ECO:0000256" key="2">
    <source>
        <dbReference type="ARBA" id="ARBA00022692"/>
    </source>
</evidence>
<protein>
    <submittedName>
        <fullName evidence="6">DoxX family protein</fullName>
    </submittedName>
</protein>